<evidence type="ECO:0000256" key="2">
    <source>
        <dbReference type="ARBA" id="ARBA00022692"/>
    </source>
</evidence>
<feature type="transmembrane region" description="Helical" evidence="5">
    <location>
        <begin position="478"/>
        <end position="498"/>
    </location>
</feature>
<organism evidence="6 7">
    <name type="scientific">Cryptococcus depauperatus CBS 7841</name>
    <dbReference type="NCBI Taxonomy" id="1295531"/>
    <lineage>
        <taxon>Eukaryota</taxon>
        <taxon>Fungi</taxon>
        <taxon>Dikarya</taxon>
        <taxon>Basidiomycota</taxon>
        <taxon>Agaricomycotina</taxon>
        <taxon>Tremellomycetes</taxon>
        <taxon>Tremellales</taxon>
        <taxon>Cryptococcaceae</taxon>
        <taxon>Cryptococcus</taxon>
    </lineage>
</organism>
<feature type="transmembrane region" description="Helical" evidence="5">
    <location>
        <begin position="518"/>
        <end position="537"/>
    </location>
</feature>
<comment type="subcellular location">
    <subcellularLocation>
        <location evidence="1">Membrane</location>
        <topology evidence="1">Multi-pass membrane protein</topology>
    </subcellularLocation>
</comment>
<dbReference type="InterPro" id="IPR007568">
    <property type="entry name" value="RTA1"/>
</dbReference>
<keyword evidence="4 5" id="KW-0472">Membrane</keyword>
<dbReference type="PANTHER" id="PTHR31465:SF1">
    <property type="entry name" value="PROTEIN RTA1-RELATED"/>
    <property type="match status" value="1"/>
</dbReference>
<dbReference type="GeneID" id="91088524"/>
<protein>
    <recommendedName>
        <fullName evidence="8">Integral membrane protein</fullName>
    </recommendedName>
</protein>
<keyword evidence="7" id="KW-1185">Reference proteome</keyword>
<feature type="transmembrane region" description="Helical" evidence="5">
    <location>
        <begin position="314"/>
        <end position="332"/>
    </location>
</feature>
<feature type="transmembrane region" description="Helical" evidence="5">
    <location>
        <begin position="208"/>
        <end position="229"/>
    </location>
</feature>
<evidence type="ECO:0000256" key="5">
    <source>
        <dbReference type="SAM" id="Phobius"/>
    </source>
</evidence>
<evidence type="ECO:0008006" key="8">
    <source>
        <dbReference type="Google" id="ProtNLM"/>
    </source>
</evidence>
<evidence type="ECO:0000256" key="1">
    <source>
        <dbReference type="ARBA" id="ARBA00004141"/>
    </source>
</evidence>
<feature type="transmembrane region" description="Helical" evidence="5">
    <location>
        <begin position="389"/>
        <end position="412"/>
    </location>
</feature>
<dbReference type="Proteomes" id="UP000094043">
    <property type="component" value="Chromosome 5"/>
</dbReference>
<dbReference type="AlphaFoldDB" id="A0AAJ8M2F3"/>
<evidence type="ECO:0000313" key="6">
    <source>
        <dbReference type="EMBL" id="WVN89098.1"/>
    </source>
</evidence>
<keyword evidence="3 5" id="KW-1133">Transmembrane helix</keyword>
<proteinExistence type="predicted"/>
<name>A0AAJ8M2F3_9TREE</name>
<dbReference type="GO" id="GO:0016020">
    <property type="term" value="C:membrane"/>
    <property type="evidence" value="ECO:0007669"/>
    <property type="project" value="UniProtKB-SubCell"/>
</dbReference>
<gene>
    <name evidence="6" type="ORF">L203_104314</name>
</gene>
<dbReference type="RefSeq" id="XP_066069798.1">
    <property type="nucleotide sequence ID" value="XM_066213701.1"/>
</dbReference>
<feature type="transmembrane region" description="Helical" evidence="5">
    <location>
        <begin position="344"/>
        <end position="368"/>
    </location>
</feature>
<reference evidence="6" key="3">
    <citation type="submission" date="2024-01" db="EMBL/GenBank/DDBJ databases">
        <authorList>
            <person name="Coelho M.A."/>
            <person name="David-Palma M."/>
            <person name="Shea T."/>
            <person name="Sun S."/>
            <person name="Cuomo C.A."/>
            <person name="Heitman J."/>
        </authorList>
    </citation>
    <scope>NUCLEOTIDE SEQUENCE</scope>
    <source>
        <strain evidence="6">CBS 7841</strain>
    </source>
</reference>
<sequence length="581" mass="64277">MILSARNPSQIHRPCVPMLTPSFAVIVVWLDIGRAESVGSNGLPLPSPFGLTRPCLWRPNYGSLFFRSHLLRATVQSNSQRPLILSLASAVGLDFCQYPSLLSCVKLWSDGGALVLPADSLLTSPPLSDSAPSSRQVPVGPCWFLICYLVWLYSRIICRGVEPSGTHGLAEHFSSDRLDSQLWMRWGGSQSVPARLVGEKKEIYKEAILALSSLYNTVQSLVCLIWIIWKGSGICLNFTNTFYVLRPVTLLERDTSNMGYTGPIVNPQASSADAVFWNYGYVPHLAMGIIGVLTFIGVAGPHLWYLFKRRGTRSVHGLFFFTCIVEALGYGARLSSHRYPFNGLSFLIGIFLIQAATILLTAGIYKSIQRLTKHCPEGRHMSPMRPRSLLVVFLILDVVWVLMQIAGQYFYAGAQGADITGDKPMFAIGMSTLIFLAGNVLQAITIIIVTVFVYVIYRRSSRILAAAVNANKDMDNYPLIHPALIQICITMGLFFIRLIMRIADGAQDAYGYAATHEVFFGIFEYLPILCILILWAVRPLYKFLPLRYTSNASQGSINDIENTAELKRDVSATATSHAGKA</sequence>
<keyword evidence="2 5" id="KW-0812">Transmembrane</keyword>
<evidence type="ECO:0000313" key="7">
    <source>
        <dbReference type="Proteomes" id="UP000094043"/>
    </source>
</evidence>
<dbReference type="KEGG" id="cdep:91088524"/>
<dbReference type="EMBL" id="CP143788">
    <property type="protein sequence ID" value="WVN89098.1"/>
    <property type="molecule type" value="Genomic_DNA"/>
</dbReference>
<dbReference type="Pfam" id="PF04479">
    <property type="entry name" value="RTA1"/>
    <property type="match status" value="1"/>
</dbReference>
<dbReference type="PANTHER" id="PTHR31465">
    <property type="entry name" value="PROTEIN RTA1-RELATED"/>
    <property type="match status" value="1"/>
</dbReference>
<feature type="transmembrane region" description="Helical" evidence="5">
    <location>
        <begin position="432"/>
        <end position="457"/>
    </location>
</feature>
<evidence type="ECO:0000256" key="4">
    <source>
        <dbReference type="ARBA" id="ARBA00023136"/>
    </source>
</evidence>
<reference evidence="6" key="2">
    <citation type="journal article" date="2022" name="Elife">
        <title>Obligate sexual reproduction of a homothallic fungus closely related to the Cryptococcus pathogenic species complex.</title>
        <authorList>
            <person name="Passer A.R."/>
            <person name="Clancey S.A."/>
            <person name="Shea T."/>
            <person name="David-Palma M."/>
            <person name="Averette A.F."/>
            <person name="Boekhout T."/>
            <person name="Porcel B.M."/>
            <person name="Nowrousian M."/>
            <person name="Cuomo C.A."/>
            <person name="Sun S."/>
            <person name="Heitman J."/>
            <person name="Coelho M.A."/>
        </authorList>
    </citation>
    <scope>NUCLEOTIDE SEQUENCE</scope>
    <source>
        <strain evidence="6">CBS 7841</strain>
    </source>
</reference>
<accession>A0AAJ8M2F3</accession>
<reference evidence="6" key="1">
    <citation type="submission" date="2016-06" db="EMBL/GenBank/DDBJ databases">
        <authorList>
            <person name="Cuomo C."/>
            <person name="Litvintseva A."/>
            <person name="Heitman J."/>
            <person name="Chen Y."/>
            <person name="Sun S."/>
            <person name="Springer D."/>
            <person name="Dromer F."/>
            <person name="Young S."/>
            <person name="Zeng Q."/>
            <person name="Chapman S."/>
            <person name="Gujja S."/>
            <person name="Saif S."/>
            <person name="Birren B."/>
        </authorList>
    </citation>
    <scope>NUCLEOTIDE SEQUENCE</scope>
    <source>
        <strain evidence="6">CBS 7841</strain>
    </source>
</reference>
<evidence type="ECO:0000256" key="3">
    <source>
        <dbReference type="ARBA" id="ARBA00022989"/>
    </source>
</evidence>
<feature type="transmembrane region" description="Helical" evidence="5">
    <location>
        <begin position="285"/>
        <end position="307"/>
    </location>
</feature>